<evidence type="ECO:0000313" key="2">
    <source>
        <dbReference type="EMBL" id="RKX68062.1"/>
    </source>
</evidence>
<gene>
    <name evidence="2" type="ORF">DRP44_00640</name>
</gene>
<evidence type="ECO:0000259" key="1">
    <source>
        <dbReference type="Pfam" id="PF20094"/>
    </source>
</evidence>
<organism evidence="2 3">
    <name type="scientific">candidate division TA06 bacterium</name>
    <dbReference type="NCBI Taxonomy" id="2250710"/>
    <lineage>
        <taxon>Bacteria</taxon>
        <taxon>Bacteria division TA06</taxon>
    </lineage>
</organism>
<dbReference type="Proteomes" id="UP000282321">
    <property type="component" value="Unassembled WGS sequence"/>
</dbReference>
<proteinExistence type="predicted"/>
<dbReference type="AlphaFoldDB" id="A0A660SBT9"/>
<comment type="caution">
    <text evidence="2">The sequence shown here is derived from an EMBL/GenBank/DDBJ whole genome shotgun (WGS) entry which is preliminary data.</text>
</comment>
<name>A0A660SBT9_UNCT6</name>
<dbReference type="Pfam" id="PF20094">
    <property type="entry name" value="GWxTD_dom"/>
    <property type="match status" value="1"/>
</dbReference>
<dbReference type="InterPro" id="IPR030959">
    <property type="entry name" value="GWxTD_dom"/>
</dbReference>
<evidence type="ECO:0000313" key="3">
    <source>
        <dbReference type="Proteomes" id="UP000282321"/>
    </source>
</evidence>
<dbReference type="NCBIfam" id="TIGR04514">
    <property type="entry name" value="GWxTD_dom"/>
    <property type="match status" value="1"/>
</dbReference>
<feature type="domain" description="GWxTD" evidence="1">
    <location>
        <begin position="44"/>
        <end position="157"/>
    </location>
</feature>
<accession>A0A660SBT9</accession>
<reference evidence="2 3" key="1">
    <citation type="submission" date="2018-06" db="EMBL/GenBank/DDBJ databases">
        <title>Extensive metabolic versatility and redundancy in microbially diverse, dynamic hydrothermal sediments.</title>
        <authorList>
            <person name="Dombrowski N."/>
            <person name="Teske A."/>
            <person name="Baker B.J."/>
        </authorList>
    </citation>
    <scope>NUCLEOTIDE SEQUENCE [LARGE SCALE GENOMIC DNA]</scope>
    <source>
        <strain evidence="2">B35_G9</strain>
    </source>
</reference>
<dbReference type="EMBL" id="QNBC01000004">
    <property type="protein sequence ID" value="RKX68062.1"/>
    <property type="molecule type" value="Genomic_DNA"/>
</dbReference>
<sequence length="175" mass="20960">MGYNFTEIELTKNMIDVSKQIEISIKDSDNFAVSFPLSVVDTEETETYLEMVDELVYIATPAEIRKLKNASRENRDSLWNAFWKKRDPVPTTEKNEAEIEYFKRVKYANEHFTSYKPGWKTDRGMIYIKYGPPDDIESFPYNIDSEPYEIWYYNELHKRFVFIDKYGWGDYQLVY</sequence>
<protein>
    <recommendedName>
        <fullName evidence="1">GWxTD domain-containing protein</fullName>
    </recommendedName>
</protein>